<accession>A0A6J5RQJ2</accession>
<proteinExistence type="predicted"/>
<sequence>MSTPTKEKTYTYNVNQSLTAAGSSLATNKQFLLAWVNSMIGLANGYWICMGSSDGVSYDAADGTPYASRWTDASKLVWANSGTDHSWIVLQMGAYNPLVGNVQILIDLNIAAGDGATGNLYMSSSGLFTGGTLTAAPTASDQVDVHPNNTYGTNSLGFPNDSNSVLHVISADDNTATYIINCVGSTTRLCWGIFKPKDAETTSWVNDWVAFRSDRYVIDYGTGENQFTYFYAMAYINSTVSSLYLASESFFPPLDSNYYPIPLNAVVDDNSGEYPLSAIGLWSATRTTLGLKGIIPDLYFGLHTTSTGDTYPGDGSKQWAQFGDFVFPWDGSTPVIV</sequence>
<gene>
    <name evidence="1" type="ORF">UFOVP1290_66</name>
</gene>
<protein>
    <submittedName>
        <fullName evidence="1">Uncharacterized protein</fullName>
    </submittedName>
</protein>
<name>A0A6J5RQJ2_9CAUD</name>
<evidence type="ECO:0000313" key="1">
    <source>
        <dbReference type="EMBL" id="CAB4196546.1"/>
    </source>
</evidence>
<reference evidence="1" key="1">
    <citation type="submission" date="2020-05" db="EMBL/GenBank/DDBJ databases">
        <authorList>
            <person name="Chiriac C."/>
            <person name="Salcher M."/>
            <person name="Ghai R."/>
            <person name="Kavagutti S V."/>
        </authorList>
    </citation>
    <scope>NUCLEOTIDE SEQUENCE</scope>
</reference>
<dbReference type="EMBL" id="LR797252">
    <property type="protein sequence ID" value="CAB4196546.1"/>
    <property type="molecule type" value="Genomic_DNA"/>
</dbReference>
<organism evidence="1">
    <name type="scientific">uncultured Caudovirales phage</name>
    <dbReference type="NCBI Taxonomy" id="2100421"/>
    <lineage>
        <taxon>Viruses</taxon>
        <taxon>Duplodnaviria</taxon>
        <taxon>Heunggongvirae</taxon>
        <taxon>Uroviricota</taxon>
        <taxon>Caudoviricetes</taxon>
        <taxon>Peduoviridae</taxon>
        <taxon>Maltschvirus</taxon>
        <taxon>Maltschvirus maltsch</taxon>
    </lineage>
</organism>